<reference evidence="1 2" key="1">
    <citation type="submission" date="2020-02" db="EMBL/GenBank/DDBJ databases">
        <title>Genome sequence of strain CCNWXJ40-4.</title>
        <authorList>
            <person name="Gao J."/>
            <person name="Sun J."/>
        </authorList>
    </citation>
    <scope>NUCLEOTIDE SEQUENCE [LARGE SCALE GENOMIC DNA]</scope>
    <source>
        <strain evidence="1 2">CCNWXJ 40-4</strain>
    </source>
</reference>
<gene>
    <name evidence="1" type="ORF">G6N73_18615</name>
</gene>
<proteinExistence type="predicted"/>
<dbReference type="Pfam" id="PF06169">
    <property type="entry name" value="DUF982"/>
    <property type="match status" value="1"/>
</dbReference>
<protein>
    <submittedName>
        <fullName evidence="1">DUF982 domain-containing protein</fullName>
    </submittedName>
</protein>
<sequence>MPVICFEKPVSIFVGLGFPREVESIWDAFVVLNEWPTRGPAHEAVLNACRAGMNGKFDVETIRDAFEAFAREAGILMPDALERSAHISTSSVSRGLAVGPQWR</sequence>
<evidence type="ECO:0000313" key="2">
    <source>
        <dbReference type="Proteomes" id="UP001642900"/>
    </source>
</evidence>
<name>A0A6G4WEC2_9HYPH</name>
<dbReference type="EMBL" id="JAAKZF010000027">
    <property type="protein sequence ID" value="NGO53155.1"/>
    <property type="molecule type" value="Genomic_DNA"/>
</dbReference>
<dbReference type="Gene3D" id="6.10.250.730">
    <property type="match status" value="1"/>
</dbReference>
<keyword evidence="2" id="KW-1185">Reference proteome</keyword>
<comment type="caution">
    <text evidence="1">The sequence shown here is derived from an EMBL/GenBank/DDBJ whole genome shotgun (WGS) entry which is preliminary data.</text>
</comment>
<evidence type="ECO:0000313" key="1">
    <source>
        <dbReference type="EMBL" id="NGO53155.1"/>
    </source>
</evidence>
<dbReference type="AlphaFoldDB" id="A0A6G4WEC2"/>
<accession>A0A6G4WEC2</accession>
<dbReference type="Proteomes" id="UP001642900">
    <property type="component" value="Unassembled WGS sequence"/>
</dbReference>
<organism evidence="1 2">
    <name type="scientific">Allomesorhizobium camelthorni</name>
    <dbReference type="NCBI Taxonomy" id="475069"/>
    <lineage>
        <taxon>Bacteria</taxon>
        <taxon>Pseudomonadati</taxon>
        <taxon>Pseudomonadota</taxon>
        <taxon>Alphaproteobacteria</taxon>
        <taxon>Hyphomicrobiales</taxon>
        <taxon>Phyllobacteriaceae</taxon>
        <taxon>Allomesorhizobium</taxon>
    </lineage>
</organism>
<dbReference type="InterPro" id="IPR010385">
    <property type="entry name" value="DUF982"/>
</dbReference>